<organism evidence="7 8">
    <name type="scientific">Paraconiothyrium brasiliense</name>
    <dbReference type="NCBI Taxonomy" id="300254"/>
    <lineage>
        <taxon>Eukaryota</taxon>
        <taxon>Fungi</taxon>
        <taxon>Dikarya</taxon>
        <taxon>Ascomycota</taxon>
        <taxon>Pezizomycotina</taxon>
        <taxon>Dothideomycetes</taxon>
        <taxon>Pleosporomycetidae</taxon>
        <taxon>Pleosporales</taxon>
        <taxon>Massarineae</taxon>
        <taxon>Didymosphaeriaceae</taxon>
        <taxon>Paraconiothyrium</taxon>
    </lineage>
</organism>
<dbReference type="InterPro" id="IPR000433">
    <property type="entry name" value="Znf_ZZ"/>
</dbReference>
<accession>A0ABR3S8M4</accession>
<dbReference type="EMBL" id="JAKJXO020000001">
    <property type="protein sequence ID" value="KAL1612674.1"/>
    <property type="molecule type" value="Genomic_DNA"/>
</dbReference>
<keyword evidence="2 4" id="KW-0863">Zinc-finger</keyword>
<name>A0ABR3S8M4_9PLEO</name>
<sequence length="270" mass="29969">MTGPDGSVFLWVAHAPLSSAHGARYDALRHALFMAPKGCDPLYGEIVADHAYWDGFIDYSEVHRVTCAGCGASPINGLCWKCKSCKDHDICEQCRLVHRSVKSTCSFTLVNLPDEALYIRSSVVDPALICATFQIMRDWEFHMLRVQRNKDPKGFKMSEEKARQGDLGKATYWRLGDKPSQGATVVQEEVKLVKNAKIEKAKARELEKLQKAKEKEKEKEKKKDKKNKDKRGSVVGISELIRGSAQVGGSVGDVGEALRRSSKDSAGTLK</sequence>
<dbReference type="InterPro" id="IPR043145">
    <property type="entry name" value="Znf_ZZ_sf"/>
</dbReference>
<dbReference type="Gene3D" id="3.30.60.90">
    <property type="match status" value="1"/>
</dbReference>
<gene>
    <name evidence="7" type="ORF">SLS60_000903</name>
</gene>
<evidence type="ECO:0000256" key="1">
    <source>
        <dbReference type="ARBA" id="ARBA00022723"/>
    </source>
</evidence>
<comment type="caution">
    <text evidence="7">The sequence shown here is derived from an EMBL/GenBank/DDBJ whole genome shotgun (WGS) entry which is preliminary data.</text>
</comment>
<dbReference type="SMART" id="SM00291">
    <property type="entry name" value="ZnF_ZZ"/>
    <property type="match status" value="1"/>
</dbReference>
<proteinExistence type="predicted"/>
<evidence type="ECO:0000256" key="3">
    <source>
        <dbReference type="ARBA" id="ARBA00022833"/>
    </source>
</evidence>
<feature type="region of interest" description="Disordered" evidence="5">
    <location>
        <begin position="210"/>
        <end position="270"/>
    </location>
</feature>
<keyword evidence="1" id="KW-0479">Metal-binding</keyword>
<dbReference type="SUPFAM" id="SSF57850">
    <property type="entry name" value="RING/U-box"/>
    <property type="match status" value="1"/>
</dbReference>
<protein>
    <recommendedName>
        <fullName evidence="6">ZZ-type domain-containing protein</fullName>
    </recommendedName>
</protein>
<evidence type="ECO:0000313" key="8">
    <source>
        <dbReference type="Proteomes" id="UP001521785"/>
    </source>
</evidence>
<feature type="domain" description="ZZ-type" evidence="6">
    <location>
        <begin position="62"/>
        <end position="115"/>
    </location>
</feature>
<dbReference type="Pfam" id="PF00569">
    <property type="entry name" value="ZZ"/>
    <property type="match status" value="1"/>
</dbReference>
<evidence type="ECO:0000256" key="4">
    <source>
        <dbReference type="PROSITE-ProRule" id="PRU00228"/>
    </source>
</evidence>
<feature type="compositionally biased region" description="Basic and acidic residues" evidence="5">
    <location>
        <begin position="210"/>
        <end position="232"/>
    </location>
</feature>
<evidence type="ECO:0000259" key="6">
    <source>
        <dbReference type="PROSITE" id="PS50135"/>
    </source>
</evidence>
<evidence type="ECO:0000313" key="7">
    <source>
        <dbReference type="EMBL" id="KAL1612674.1"/>
    </source>
</evidence>
<dbReference type="PROSITE" id="PS50135">
    <property type="entry name" value="ZF_ZZ_2"/>
    <property type="match status" value="1"/>
</dbReference>
<keyword evidence="8" id="KW-1185">Reference proteome</keyword>
<evidence type="ECO:0000256" key="2">
    <source>
        <dbReference type="ARBA" id="ARBA00022771"/>
    </source>
</evidence>
<keyword evidence="3" id="KW-0862">Zinc</keyword>
<dbReference type="Proteomes" id="UP001521785">
    <property type="component" value="Unassembled WGS sequence"/>
</dbReference>
<reference evidence="7 8" key="1">
    <citation type="submission" date="2024-02" db="EMBL/GenBank/DDBJ databases">
        <title>De novo assembly and annotation of 12 fungi associated with fruit tree decline syndrome in Ontario, Canada.</title>
        <authorList>
            <person name="Sulman M."/>
            <person name="Ellouze W."/>
            <person name="Ilyukhin E."/>
        </authorList>
    </citation>
    <scope>NUCLEOTIDE SEQUENCE [LARGE SCALE GENOMIC DNA]</scope>
    <source>
        <strain evidence="7 8">M42-189</strain>
    </source>
</reference>
<evidence type="ECO:0000256" key="5">
    <source>
        <dbReference type="SAM" id="MobiDB-lite"/>
    </source>
</evidence>